<dbReference type="OrthoDB" id="5323924at2"/>
<dbReference type="EMBL" id="ACDN02000055">
    <property type="protein sequence ID" value="EQM94644.1"/>
    <property type="molecule type" value="Genomic_DNA"/>
</dbReference>
<feature type="coiled-coil region" evidence="1">
    <location>
        <begin position="1413"/>
        <end position="1458"/>
    </location>
</feature>
<dbReference type="InterPro" id="IPR041110">
    <property type="entry name" value="PBECR2"/>
</dbReference>
<protein>
    <recommendedName>
        <fullName evidence="6">Phage-Barnase-EndoU-ColicinE5/D-RelE like nuclease 3 domain-containing protein</fullName>
    </recommendedName>
</protein>
<keyword evidence="5" id="KW-1185">Reference proteome</keyword>
<dbReference type="eggNOG" id="ENOG5032MFT">
    <property type="taxonomic scope" value="Bacteria"/>
</dbReference>
<dbReference type="RefSeq" id="WP_020995830.1">
    <property type="nucleotide sequence ID" value="NZ_KI392040.1"/>
</dbReference>
<sequence length="1801" mass="207892">MPKEDKETSKVLKELEYWKAQFEKDDIASFYTIKDAQETQIAITAHKQELQEKKEVIDNALSEARKDIETIQREVIESLRESEVSINKDSVMLRRELETSKPYASKDISPTAQYDKGISEYDKEASQYNNTIEHDNEATYKMEVEFDKLGMQEFQRKVESGEIQLDKPTQKTLENAYSQYNHLLQKRELLEKDLQSFKAFDDNNILKTNSTLISQTQRVLHQIQDDISFTKEAIKDIESELSTSNKALMPLNTHAETKKEIHAFSNLLVPTQTQTKPSFATNLMKQDTQGLIPYNSTQANNALIPYNTPQDTKLLAYNETKLLEYKETLHALQKLDKSFKDFMSMPFSIIVDSKGNALPLTSQAIKNFIFHNLYKEFMSATKALNKPLAQLDFKPLSNEIKALPYKANTNLKAHLRDINAKTNELLDSMQEFKNTAKEIKLLPYNKSSENKAVEVDRFRNVLGEMPKTREYQVITDKKAFIENLNVLKSVAEPIPPTLDIHAFLKTLDNVENKENFIEHLSTRQDSQARLAYLNLVEPTLKRADIELTFLPNKKEYIKSFKDKDNNLLYLLVTKDNDKTLITGIPNPAERYVRSEINKADIIHSFVPQDRQTTEVVNGLSTQNPTTKQEISKEIESKSTQDNTQWQQFIHNALPNELKHYEKLSGEQLNKIKEANELDKDIFFSRWHNHPKVLETIKVKTKDNKEVEVLKTLHKDGNIKYYEPLSATEVDINKFKDIDLQTYKQSIIENVGENQTKIFDIVAGMNAKYFNTFEKELLNDIFSHHKNKKGMQKIKDIESKSTTQEIIKQAKASGKSVAETKELLQQHKDIESKRKETQKLITQEKEAKEKLHKEIGIFEKEKQNALEKLESIKTQINELEKKDLSSKQAQKQMDKLQTNLSFFANEIEKTRNLIKQRKDKLATTQEVYIPQNHTFSYDGREFNTREHFSILKQRSLNNQDDDFNGFDTLMREAIENALNIKPIKEFGTNYAEHYHSGESAIAKLISEAQAHKESGAKGEYKGQVAGAFHRKELGDIDLVWGEVTDFEKHKGYGLAHILDKRKAEFMQKGFSEAEAEAKAMEFAKNEISDIVQNGKITNKPNEATKIETQDYKLILKQNWSGEPLENKWLVTAYIKNEKGESISSTPFTKGDNLPLNSKDIIPQQTPKETQDSTAQILENFKKEFNIHDKAFKPTGHIRDNTKTGELEVLDTLNEYRPILNKNTYKKDGYYVISNQHNDLELLDFNGFNLGKVYHKKYDGQHRLFNIQDLELLENVSKDFLLLNGNKTLEQAKKLAQSKTKKGVYIDYFNEIQDPIKSINKATTKDGVEVYILNTQKFKQKEPLTNLLASSKQLSQRTSQETKEIILNHILENDRLLYLLKQGINTQHLSPFQKEVLESVLVIANNPTKYKAYKLQELQKQLDKLNESEAYLKTLGNYDKARYAKDRQELEREIAALKGETSLESATQKADSNDIIFTDKKGKEHTLTKEVQEQWCETFNLKSLDEAYTPKHSDEIREALGGKEIKLQLGSLKKLVAQGREKYIPQIKEVLDSPEAILKDSDNAFLFIKHLKDDDYFVNVGVDKGEYLVSISNGIKETNNIKNKLDFGAKVIYQSPNANSNLQTLLQTSQYSANKIDNDIIPQTPQEIIKQAKEQGKSVAETKELLQKNKDNKIINTLKDMQDKDINVKLGDKDLLDLYASASRDIVQNMENASFELDFIHQIKQYNDNLFAFFEKNPQFKELSLFKNFYNHLQNIIRKKQIENFTKPLNSKTEISTKSGNIYYFDEKHNLLKNPQEKPIKKR</sequence>
<evidence type="ECO:0008006" key="6">
    <source>
        <dbReference type="Google" id="ProtNLM"/>
    </source>
</evidence>
<name>T5LNX9_9HELI</name>
<feature type="domain" description="Phage-Barnase-EndoU-ColicinE5/D-RelE like nuclease 2" evidence="3">
    <location>
        <begin position="1494"/>
        <end position="1611"/>
    </location>
</feature>
<feature type="coiled-coil region" evidence="1">
    <location>
        <begin position="829"/>
        <end position="912"/>
    </location>
</feature>
<gene>
    <name evidence="4" type="ORF">HRAG_02299</name>
</gene>
<evidence type="ECO:0000313" key="5">
    <source>
        <dbReference type="Proteomes" id="UP000005085"/>
    </source>
</evidence>
<evidence type="ECO:0000259" key="3">
    <source>
        <dbReference type="Pfam" id="PF18810"/>
    </source>
</evidence>
<comment type="caution">
    <text evidence="4">The sequence shown here is derived from an EMBL/GenBank/DDBJ whole genome shotgun (WGS) entry which is preliminary data.</text>
</comment>
<evidence type="ECO:0000259" key="2">
    <source>
        <dbReference type="Pfam" id="PF18809"/>
    </source>
</evidence>
<dbReference type="Pfam" id="PF18810">
    <property type="entry name" value="PBECR2"/>
    <property type="match status" value="1"/>
</dbReference>
<dbReference type="HOGENOM" id="CLU_238074_0_0_7"/>
<dbReference type="Pfam" id="PF18809">
    <property type="entry name" value="PBECR1"/>
    <property type="match status" value="1"/>
</dbReference>
<dbReference type="Proteomes" id="UP000005085">
    <property type="component" value="Unassembled WGS sequence"/>
</dbReference>
<evidence type="ECO:0000256" key="1">
    <source>
        <dbReference type="SAM" id="Coils"/>
    </source>
</evidence>
<reference evidence="4 5" key="1">
    <citation type="journal article" date="2014" name="Genome Announc.">
        <title>Draft genome sequences of six enterohepatic helicobacter species isolated from humans and one from rhesus macaques.</title>
        <authorList>
            <person name="Shen Z."/>
            <person name="Sheh A."/>
            <person name="Young S.K."/>
            <person name="Abouelliel A."/>
            <person name="Ward D.V."/>
            <person name="Earl A.M."/>
            <person name="Fox J.G."/>
        </authorList>
    </citation>
    <scope>NUCLEOTIDE SEQUENCE [LARGE SCALE GENOMIC DNA]</scope>
    <source>
        <strain evidence="4 5">ATCC 43879</strain>
    </source>
</reference>
<dbReference type="InterPro" id="IPR041092">
    <property type="entry name" value="PBECR1"/>
</dbReference>
<organism evidence="4 5">
    <name type="scientific">Helicobacter bilis ATCC 43879</name>
    <dbReference type="NCBI Taxonomy" id="613026"/>
    <lineage>
        <taxon>Bacteria</taxon>
        <taxon>Pseudomonadati</taxon>
        <taxon>Campylobacterota</taxon>
        <taxon>Epsilonproteobacteria</taxon>
        <taxon>Campylobacterales</taxon>
        <taxon>Helicobacteraceae</taxon>
        <taxon>Helicobacter</taxon>
    </lineage>
</organism>
<evidence type="ECO:0000313" key="4">
    <source>
        <dbReference type="EMBL" id="EQM94644.1"/>
    </source>
</evidence>
<proteinExistence type="predicted"/>
<accession>T5LNX9</accession>
<feature type="domain" description="Phage-Barnase-EndoU-ColicinE5/D-RelE-like nuclease" evidence="2">
    <location>
        <begin position="1026"/>
        <end position="1137"/>
    </location>
</feature>
<keyword evidence="1" id="KW-0175">Coiled coil</keyword>
<feature type="coiled-coil region" evidence="1">
    <location>
        <begin position="36"/>
        <end position="81"/>
    </location>
</feature>